<feature type="compositionally biased region" description="Polar residues" evidence="1">
    <location>
        <begin position="518"/>
        <end position="542"/>
    </location>
</feature>
<dbReference type="PANTHER" id="PTHR33488">
    <property type="entry name" value="ZGC:162509"/>
    <property type="match status" value="1"/>
</dbReference>
<name>A0A183V3F4_TOXCA</name>
<feature type="region of interest" description="Disordered" evidence="1">
    <location>
        <begin position="518"/>
        <end position="569"/>
    </location>
</feature>
<feature type="compositionally biased region" description="Low complexity" evidence="1">
    <location>
        <begin position="751"/>
        <end position="765"/>
    </location>
</feature>
<accession>A0A183V3F4</accession>
<reference evidence="2 3" key="2">
    <citation type="submission" date="2018-11" db="EMBL/GenBank/DDBJ databases">
        <authorList>
            <consortium name="Pathogen Informatics"/>
        </authorList>
    </citation>
    <scope>NUCLEOTIDE SEQUENCE [LARGE SCALE GENOMIC DNA]</scope>
</reference>
<protein>
    <submittedName>
        <fullName evidence="4">Bromo domain-containing protein</fullName>
    </submittedName>
</protein>
<feature type="compositionally biased region" description="Basic and acidic residues" evidence="1">
    <location>
        <begin position="338"/>
        <end position="423"/>
    </location>
</feature>
<sequence>MTDDDQTSLSSPYELSCKLSDEEKTIQEIWTEIDISNSWEMLLIQSPSSIMALGELMVLSLTPSKRTSVSVTEGVSLREHKYNVDSGYLQTLLVQHSSDHVRFQLPIQIKRIRGIVDDSAREADSLESRFQKAMQLMSDRSSSIGRAGFSLLAEVRIFWSAVISFCKELSKLVQYTLDSSCNAFIATLHAQFDVASKQNKFAIKQKARDEIYHTSIAMIAYALSARHLANAYIRYSGRFIMPQINTIARYPMLATNEIEFAKAQRQFKEYNVACERETNRIITMNGTTNKRRSILELDMGLNLHISDIGADLDVFLPAVADFRRGKLNRSTSRKKEQKVRQKEEKELENEGMKLKEDEKKRMREEMYRAKEEKKRAKEEENRTREEKKKEKEREQKRLKEEKHRLKEEDKHHKWDEMEQENSKHNNSLRTKFWRRSSLTHSRSPLSPQSLQFPLSVQPQSVQQYYPSPQPQPFLIPHSSLQSKNSAHSPQSPSPLSPQSIQPVVPTGTQIYHEYPSQSVVHSIQSPHRPQSVHSPLTPQSPQSPIPLESEQSTQFPMSPIHSQPLPSNHCTTTQIVQMPAQYFQYPSTNFQNSNQTVAQSQLSEIPQRAEDVQHSQPQHSVLSGQNIPQMSHTQLVSVETPKIPIQVADAQTTQYSPPSSQYVSRDGRGYVQFPSPIQSSTPLQFAHRYRQNAQQSSRQRRPISYPSNFRRAEFNHSGQYFEYPFYRSHEAEEAMRSAQYPHFSRSPRHPVSPQSPLSLPSSESSYGYHSLQYTQTPPGANSPPPVILPQNREVSR</sequence>
<feature type="region of interest" description="Disordered" evidence="1">
    <location>
        <begin position="689"/>
        <end position="708"/>
    </location>
</feature>
<gene>
    <name evidence="2" type="ORF">TCNE_LOCUS15274</name>
</gene>
<evidence type="ECO:0000313" key="4">
    <source>
        <dbReference type="WBParaSite" id="TCNE_0001527501-mRNA-1"/>
    </source>
</evidence>
<feature type="region of interest" description="Disordered" evidence="1">
    <location>
        <begin position="328"/>
        <end position="502"/>
    </location>
</feature>
<feature type="compositionally biased region" description="Low complexity" evidence="1">
    <location>
        <begin position="451"/>
        <end position="466"/>
    </location>
</feature>
<evidence type="ECO:0000313" key="3">
    <source>
        <dbReference type="Proteomes" id="UP000050794"/>
    </source>
</evidence>
<feature type="compositionally biased region" description="Polar residues" evidence="1">
    <location>
        <begin position="436"/>
        <end position="450"/>
    </location>
</feature>
<feature type="region of interest" description="Disordered" evidence="1">
    <location>
        <begin position="737"/>
        <end position="796"/>
    </location>
</feature>
<reference evidence="4" key="1">
    <citation type="submission" date="2016-06" db="UniProtKB">
        <authorList>
            <consortium name="WormBaseParasite"/>
        </authorList>
    </citation>
    <scope>IDENTIFICATION</scope>
</reference>
<dbReference type="WBParaSite" id="TCNE_0001527501-mRNA-1">
    <property type="protein sequence ID" value="TCNE_0001527501-mRNA-1"/>
    <property type="gene ID" value="TCNE_0001527501"/>
</dbReference>
<feature type="compositionally biased region" description="Polar residues" evidence="1">
    <location>
        <begin position="549"/>
        <end position="569"/>
    </location>
</feature>
<dbReference type="PANTHER" id="PTHR33488:SF2">
    <property type="entry name" value="EARLY ENDOSOME ANTIGEN 1-LIKE"/>
    <property type="match status" value="1"/>
</dbReference>
<dbReference type="EMBL" id="UYWY01022747">
    <property type="protein sequence ID" value="VDM46595.1"/>
    <property type="molecule type" value="Genomic_DNA"/>
</dbReference>
<proteinExistence type="predicted"/>
<keyword evidence="3" id="KW-1185">Reference proteome</keyword>
<dbReference type="AlphaFoldDB" id="A0A183V3F4"/>
<organism evidence="3 4">
    <name type="scientific">Toxocara canis</name>
    <name type="common">Canine roundworm</name>
    <dbReference type="NCBI Taxonomy" id="6265"/>
    <lineage>
        <taxon>Eukaryota</taxon>
        <taxon>Metazoa</taxon>
        <taxon>Ecdysozoa</taxon>
        <taxon>Nematoda</taxon>
        <taxon>Chromadorea</taxon>
        <taxon>Rhabditida</taxon>
        <taxon>Spirurina</taxon>
        <taxon>Ascaridomorpha</taxon>
        <taxon>Ascaridoidea</taxon>
        <taxon>Toxocaridae</taxon>
        <taxon>Toxocara</taxon>
    </lineage>
</organism>
<dbReference type="Proteomes" id="UP000050794">
    <property type="component" value="Unassembled WGS sequence"/>
</dbReference>
<feature type="compositionally biased region" description="Polar residues" evidence="1">
    <location>
        <begin position="478"/>
        <end position="487"/>
    </location>
</feature>
<feature type="compositionally biased region" description="Basic residues" evidence="1">
    <location>
        <begin position="328"/>
        <end position="337"/>
    </location>
</feature>
<evidence type="ECO:0000256" key="1">
    <source>
        <dbReference type="SAM" id="MobiDB-lite"/>
    </source>
</evidence>
<evidence type="ECO:0000313" key="2">
    <source>
        <dbReference type="EMBL" id="VDM46595.1"/>
    </source>
</evidence>